<dbReference type="SUPFAM" id="SSF55154">
    <property type="entry name" value="CYTH-like phosphatases"/>
    <property type="match status" value="1"/>
</dbReference>
<dbReference type="InterPro" id="IPR033469">
    <property type="entry name" value="CYTH-like_dom_sf"/>
</dbReference>
<dbReference type="Proteomes" id="UP000639338">
    <property type="component" value="Unassembled WGS sequence"/>
</dbReference>
<dbReference type="CDD" id="cd07890">
    <property type="entry name" value="CYTH-like_AC_IV-like"/>
    <property type="match status" value="1"/>
</dbReference>
<dbReference type="OrthoDB" id="6159137at2759"/>
<dbReference type="PANTHER" id="PTHR21028">
    <property type="entry name" value="SI:CH211-156B7.4"/>
    <property type="match status" value="1"/>
</dbReference>
<keyword evidence="3" id="KW-1185">Reference proteome</keyword>
<comment type="caution">
    <text evidence="2">The sequence shown here is derived from an EMBL/GenBank/DDBJ whole genome shotgun (WGS) entry which is preliminary data.</text>
</comment>
<name>A0A834XTF9_APHGI</name>
<feature type="domain" description="CYTH" evidence="1">
    <location>
        <begin position="1"/>
        <end position="171"/>
    </location>
</feature>
<dbReference type="Pfam" id="PF01928">
    <property type="entry name" value="CYTH"/>
    <property type="match status" value="1"/>
</dbReference>
<gene>
    <name evidence="2" type="ORF">HCN44_001478</name>
</gene>
<dbReference type="PROSITE" id="PS51707">
    <property type="entry name" value="CYTH"/>
    <property type="match status" value="1"/>
</dbReference>
<dbReference type="GO" id="GO:0016462">
    <property type="term" value="F:pyrophosphatase activity"/>
    <property type="evidence" value="ECO:0007669"/>
    <property type="project" value="UniProtKB-ARBA"/>
</dbReference>
<proteinExistence type="predicted"/>
<evidence type="ECO:0000259" key="1">
    <source>
        <dbReference type="PROSITE" id="PS51707"/>
    </source>
</evidence>
<dbReference type="SMART" id="SM01118">
    <property type="entry name" value="CYTH"/>
    <property type="match status" value="1"/>
</dbReference>
<sequence>MRNIEIKAILKNRELVESRAKILSGSGPIVIRQSDTFFVVPRGRLKLRSFENGSGELIFYERPNNEGPKLSEYVKMELKETSACDGLKDILRKTNGIIGVVEKTRHLYLVGQSRIHIDQVKKLGHFVEIEVVLRDDENVKVGEEISKNLMEKLGISEEDLISTAYIDLLAQKK</sequence>
<protein>
    <recommendedName>
        <fullName evidence="1">CYTH domain-containing protein</fullName>
    </recommendedName>
</protein>
<dbReference type="InterPro" id="IPR023577">
    <property type="entry name" value="CYTH_domain"/>
</dbReference>
<dbReference type="EMBL" id="JACMRX010000003">
    <property type="protein sequence ID" value="KAF7992153.1"/>
    <property type="molecule type" value="Genomic_DNA"/>
</dbReference>
<dbReference type="Gene3D" id="2.40.320.10">
    <property type="entry name" value="Hypothetical Protein Pfu-838710-001"/>
    <property type="match status" value="1"/>
</dbReference>
<dbReference type="PANTHER" id="PTHR21028:SF2">
    <property type="entry name" value="CYTH DOMAIN-CONTAINING PROTEIN"/>
    <property type="match status" value="1"/>
</dbReference>
<accession>A0A834XTF9</accession>
<organism evidence="2 3">
    <name type="scientific">Aphidius gifuensis</name>
    <name type="common">Parasitoid wasp</name>
    <dbReference type="NCBI Taxonomy" id="684658"/>
    <lineage>
        <taxon>Eukaryota</taxon>
        <taxon>Metazoa</taxon>
        <taxon>Ecdysozoa</taxon>
        <taxon>Arthropoda</taxon>
        <taxon>Hexapoda</taxon>
        <taxon>Insecta</taxon>
        <taxon>Pterygota</taxon>
        <taxon>Neoptera</taxon>
        <taxon>Endopterygota</taxon>
        <taxon>Hymenoptera</taxon>
        <taxon>Apocrita</taxon>
        <taxon>Ichneumonoidea</taxon>
        <taxon>Braconidae</taxon>
        <taxon>Aphidiinae</taxon>
        <taxon>Aphidius</taxon>
    </lineage>
</organism>
<reference evidence="2 3" key="1">
    <citation type="submission" date="2020-08" db="EMBL/GenBank/DDBJ databases">
        <title>Aphidius gifuensis genome sequencing and assembly.</title>
        <authorList>
            <person name="Du Z."/>
        </authorList>
    </citation>
    <scope>NUCLEOTIDE SEQUENCE [LARGE SCALE GENOMIC DNA]</scope>
    <source>
        <strain evidence="2">YNYX2018</strain>
        <tissue evidence="2">Adults</tissue>
    </source>
</reference>
<dbReference type="InterPro" id="IPR008173">
    <property type="entry name" value="Adenylyl_cyclase_CyaB"/>
</dbReference>
<dbReference type="AlphaFoldDB" id="A0A834XTF9"/>
<evidence type="ECO:0000313" key="2">
    <source>
        <dbReference type="EMBL" id="KAF7992153.1"/>
    </source>
</evidence>
<evidence type="ECO:0000313" key="3">
    <source>
        <dbReference type="Proteomes" id="UP000639338"/>
    </source>
</evidence>